<proteinExistence type="predicted"/>
<dbReference type="WBParaSite" id="ES5_v2.g28401.t1">
    <property type="protein sequence ID" value="ES5_v2.g28401.t1"/>
    <property type="gene ID" value="ES5_v2.g28401"/>
</dbReference>
<protein>
    <submittedName>
        <fullName evidence="2">Uncharacterized protein</fullName>
    </submittedName>
</protein>
<evidence type="ECO:0000313" key="1">
    <source>
        <dbReference type="Proteomes" id="UP000887579"/>
    </source>
</evidence>
<accession>A0AC34GFH7</accession>
<sequence length="143" mass="16862">MAARGAQKKHHHLQGAEAAQAYRELPIKEKCEIWKERVKEAKDTEDIKYDKRSKLDELNFDLEDYYGKQFEREDKAQKPWIKVFKDFENDFKAAELMKEKPREITPGILTKEFANRDFGGDYGILDNHGLTNNKKEKIFLTHS</sequence>
<evidence type="ECO:0000313" key="2">
    <source>
        <dbReference type="WBParaSite" id="ES5_v2.g28401.t1"/>
    </source>
</evidence>
<dbReference type="Proteomes" id="UP000887579">
    <property type="component" value="Unplaced"/>
</dbReference>
<organism evidence="1 2">
    <name type="scientific">Panagrolaimus sp. ES5</name>
    <dbReference type="NCBI Taxonomy" id="591445"/>
    <lineage>
        <taxon>Eukaryota</taxon>
        <taxon>Metazoa</taxon>
        <taxon>Ecdysozoa</taxon>
        <taxon>Nematoda</taxon>
        <taxon>Chromadorea</taxon>
        <taxon>Rhabditida</taxon>
        <taxon>Tylenchina</taxon>
        <taxon>Panagrolaimomorpha</taxon>
        <taxon>Panagrolaimoidea</taxon>
        <taxon>Panagrolaimidae</taxon>
        <taxon>Panagrolaimus</taxon>
    </lineage>
</organism>
<name>A0AC34GFH7_9BILA</name>
<reference evidence="2" key="1">
    <citation type="submission" date="2022-11" db="UniProtKB">
        <authorList>
            <consortium name="WormBaseParasite"/>
        </authorList>
    </citation>
    <scope>IDENTIFICATION</scope>
</reference>